<evidence type="ECO:0000313" key="2">
    <source>
        <dbReference type="EMBL" id="MCY0967080.1"/>
    </source>
</evidence>
<dbReference type="PANTHER" id="PTHR12110">
    <property type="entry name" value="HYDROXYPYRUVATE ISOMERASE"/>
    <property type="match status" value="1"/>
</dbReference>
<dbReference type="InterPro" id="IPR050312">
    <property type="entry name" value="IolE/XylAMocC-like"/>
</dbReference>
<organism evidence="2 3">
    <name type="scientific">Parathalassolituus penaei</name>
    <dbReference type="NCBI Taxonomy" id="2997323"/>
    <lineage>
        <taxon>Bacteria</taxon>
        <taxon>Pseudomonadati</taxon>
        <taxon>Pseudomonadota</taxon>
        <taxon>Gammaproteobacteria</taxon>
        <taxon>Oceanospirillales</taxon>
        <taxon>Oceanospirillaceae</taxon>
        <taxon>Parathalassolituus</taxon>
    </lineage>
</organism>
<dbReference type="EMBL" id="JAPNOA010000058">
    <property type="protein sequence ID" value="MCY0967080.1"/>
    <property type="molecule type" value="Genomic_DNA"/>
</dbReference>
<dbReference type="SUPFAM" id="SSF51658">
    <property type="entry name" value="Xylose isomerase-like"/>
    <property type="match status" value="1"/>
</dbReference>
<reference evidence="2" key="1">
    <citation type="submission" date="2022-11" db="EMBL/GenBank/DDBJ databases">
        <title>Parathalassolutuus dongxingensis gen. nov., sp. nov., a novel member of family Oceanospirillaceae isolated from a coastal shrimp pond in Guangxi, China.</title>
        <authorList>
            <person name="Chen H."/>
        </authorList>
    </citation>
    <scope>NUCLEOTIDE SEQUENCE</scope>
    <source>
        <strain evidence="2">G-43</strain>
    </source>
</reference>
<gene>
    <name evidence="2" type="ORF">OUO13_18020</name>
</gene>
<dbReference type="InterPro" id="IPR036237">
    <property type="entry name" value="Xyl_isomerase-like_sf"/>
</dbReference>
<dbReference type="AlphaFoldDB" id="A0A9X3EH33"/>
<name>A0A9X3EH33_9GAMM</name>
<dbReference type="Proteomes" id="UP001150830">
    <property type="component" value="Unassembled WGS sequence"/>
</dbReference>
<feature type="domain" description="Xylose isomerase-like TIM barrel" evidence="1">
    <location>
        <begin position="21"/>
        <end position="263"/>
    </location>
</feature>
<dbReference type="InterPro" id="IPR013022">
    <property type="entry name" value="Xyl_isomerase-like_TIM-brl"/>
</dbReference>
<accession>A0A9X3EH33</accession>
<dbReference type="Pfam" id="PF01261">
    <property type="entry name" value="AP_endonuc_2"/>
    <property type="match status" value="1"/>
</dbReference>
<evidence type="ECO:0000313" key="3">
    <source>
        <dbReference type="Proteomes" id="UP001150830"/>
    </source>
</evidence>
<protein>
    <submittedName>
        <fullName evidence="2">TIM barrel protein</fullName>
    </submittedName>
</protein>
<proteinExistence type="predicted"/>
<dbReference type="RefSeq" id="WP_283175285.1">
    <property type="nucleotide sequence ID" value="NZ_JAPNOA010000058.1"/>
</dbReference>
<evidence type="ECO:0000259" key="1">
    <source>
        <dbReference type="Pfam" id="PF01261"/>
    </source>
</evidence>
<sequence length="269" mass="29552">MAYRFSLAFLTVYEVEPPEAVRIAAECGYDLVGLRLLPAAKDGPYRIMTDDGLLAETLAAMKETGVAVADIEIIRIGEHFDLAATEPFLARGQMLGAKHILVAGDDPDEARFTLNYGRFCDLAARYGLTCDLEFMPWTQVPNLTHAMRVIKAANRANAGLLVDTLHFDRSHSTLAQLAEVNPALLHYVQMNDALADYDPSNEGLIRIAREERLYPGEGQLDLKGILGVIAPDAVISLEIPHLQRASTTPALERARAAIEAMKTLIRQVQ</sequence>
<dbReference type="Gene3D" id="3.20.20.150">
    <property type="entry name" value="Divalent-metal-dependent TIM barrel enzymes"/>
    <property type="match status" value="1"/>
</dbReference>
<comment type="caution">
    <text evidence="2">The sequence shown here is derived from an EMBL/GenBank/DDBJ whole genome shotgun (WGS) entry which is preliminary data.</text>
</comment>
<keyword evidence="3" id="KW-1185">Reference proteome</keyword>
<dbReference type="PANTHER" id="PTHR12110:SF48">
    <property type="entry name" value="BLL3656 PROTEIN"/>
    <property type="match status" value="1"/>
</dbReference>